<reference evidence="5" key="1">
    <citation type="journal article" date="2019" name="Int. J. Syst. Evol. Microbiol.">
        <title>The Global Catalogue of Microorganisms (GCM) 10K type strain sequencing project: providing services to taxonomists for standard genome sequencing and annotation.</title>
        <authorList>
            <consortium name="The Broad Institute Genomics Platform"/>
            <consortium name="The Broad Institute Genome Sequencing Center for Infectious Disease"/>
            <person name="Wu L."/>
            <person name="Ma J."/>
        </authorList>
    </citation>
    <scope>NUCLEOTIDE SEQUENCE [LARGE SCALE GENOMIC DNA]</scope>
    <source>
        <strain evidence="5">JCM 16916</strain>
    </source>
</reference>
<dbReference type="Pfam" id="PF13202">
    <property type="entry name" value="EF-hand_5"/>
    <property type="match status" value="2"/>
</dbReference>
<feature type="compositionally biased region" description="Basic and acidic residues" evidence="1">
    <location>
        <begin position="98"/>
        <end position="124"/>
    </location>
</feature>
<sequence>MSQNRKPVALAIGATLAGGLALSGSAFASTPLAQGYLLGAQEAGTAAADAHADKKKEGSCGVAAMDSDKDGKVSRAEFEAMHAGQGAVFDEIDTNKDGFLDADESKAHSEGRCGSDKKADDAKPAGKSGMEGKCGEGKCGGM</sequence>
<proteinExistence type="predicted"/>
<feature type="region of interest" description="Disordered" evidence="1">
    <location>
        <begin position="98"/>
        <end position="142"/>
    </location>
</feature>
<dbReference type="PROSITE" id="PS00018">
    <property type="entry name" value="EF_HAND_1"/>
    <property type="match status" value="1"/>
</dbReference>
<evidence type="ECO:0000256" key="1">
    <source>
        <dbReference type="SAM" id="MobiDB-lite"/>
    </source>
</evidence>
<protein>
    <recommendedName>
        <fullName evidence="3">EF-hand domain-containing protein</fullName>
    </recommendedName>
</protein>
<evidence type="ECO:0000313" key="4">
    <source>
        <dbReference type="EMBL" id="GAA3922431.1"/>
    </source>
</evidence>
<keyword evidence="2" id="KW-0732">Signal</keyword>
<dbReference type="InterPro" id="IPR011992">
    <property type="entry name" value="EF-hand-dom_pair"/>
</dbReference>
<feature type="signal peptide" evidence="2">
    <location>
        <begin position="1"/>
        <end position="28"/>
    </location>
</feature>
<dbReference type="RefSeq" id="WP_344759374.1">
    <property type="nucleotide sequence ID" value="NZ_BAAAZU010000006.1"/>
</dbReference>
<dbReference type="EMBL" id="BAAAZU010000006">
    <property type="protein sequence ID" value="GAA3922431.1"/>
    <property type="molecule type" value="Genomic_DNA"/>
</dbReference>
<keyword evidence="5" id="KW-1185">Reference proteome</keyword>
<evidence type="ECO:0000259" key="3">
    <source>
        <dbReference type="PROSITE" id="PS50222"/>
    </source>
</evidence>
<dbReference type="Gene3D" id="1.10.238.10">
    <property type="entry name" value="EF-hand"/>
    <property type="match status" value="1"/>
</dbReference>
<evidence type="ECO:0000313" key="5">
    <source>
        <dbReference type="Proteomes" id="UP001501727"/>
    </source>
</evidence>
<feature type="domain" description="EF-hand" evidence="3">
    <location>
        <begin position="63"/>
        <end position="88"/>
    </location>
</feature>
<evidence type="ECO:0000256" key="2">
    <source>
        <dbReference type="SAM" id="SignalP"/>
    </source>
</evidence>
<feature type="chain" id="PRO_5045981887" description="EF-hand domain-containing protein" evidence="2">
    <location>
        <begin position="29"/>
        <end position="142"/>
    </location>
</feature>
<name>A0ABP7MK98_9GAMM</name>
<dbReference type="Proteomes" id="UP001501727">
    <property type="component" value="Unassembled WGS sequence"/>
</dbReference>
<dbReference type="SUPFAM" id="SSF47473">
    <property type="entry name" value="EF-hand"/>
    <property type="match status" value="1"/>
</dbReference>
<gene>
    <name evidence="4" type="ORF">GCM10022229_15290</name>
</gene>
<accession>A0ABP7MK98</accession>
<dbReference type="PROSITE" id="PS50222">
    <property type="entry name" value="EF_HAND_2"/>
    <property type="match status" value="1"/>
</dbReference>
<dbReference type="InterPro" id="IPR018247">
    <property type="entry name" value="EF_Hand_1_Ca_BS"/>
</dbReference>
<organism evidence="4 5">
    <name type="scientific">Luteimonas lutimaris</name>
    <dbReference type="NCBI Taxonomy" id="698645"/>
    <lineage>
        <taxon>Bacteria</taxon>
        <taxon>Pseudomonadati</taxon>
        <taxon>Pseudomonadota</taxon>
        <taxon>Gammaproteobacteria</taxon>
        <taxon>Lysobacterales</taxon>
        <taxon>Lysobacteraceae</taxon>
        <taxon>Luteimonas</taxon>
    </lineage>
</organism>
<dbReference type="InterPro" id="IPR002048">
    <property type="entry name" value="EF_hand_dom"/>
</dbReference>
<comment type="caution">
    <text evidence="4">The sequence shown here is derived from an EMBL/GenBank/DDBJ whole genome shotgun (WGS) entry which is preliminary data.</text>
</comment>